<keyword evidence="2" id="KW-0812">Transmembrane</keyword>
<dbReference type="HOGENOM" id="CLU_113195_0_0_6"/>
<keyword evidence="2" id="KW-0472">Membrane</keyword>
<dbReference type="STRING" id="765912.Thimo_1116"/>
<name>L0GX85_9GAMM</name>
<evidence type="ECO:0000313" key="4">
    <source>
        <dbReference type="Proteomes" id="UP000010816"/>
    </source>
</evidence>
<proteinExistence type="predicted"/>
<dbReference type="EMBL" id="CP003051">
    <property type="protein sequence ID" value="AGA89919.1"/>
    <property type="molecule type" value="Genomic_DNA"/>
</dbReference>
<gene>
    <name evidence="3" type="ORF">Thimo_1116</name>
</gene>
<accession>L0GX85</accession>
<dbReference type="OrthoDB" id="283083at2"/>
<dbReference type="InterPro" id="IPR025489">
    <property type="entry name" value="DUF4381"/>
</dbReference>
<keyword evidence="4" id="KW-1185">Reference proteome</keyword>
<evidence type="ECO:0000256" key="1">
    <source>
        <dbReference type="SAM" id="MobiDB-lite"/>
    </source>
</evidence>
<organism evidence="3 4">
    <name type="scientific">Thioflavicoccus mobilis 8321</name>
    <dbReference type="NCBI Taxonomy" id="765912"/>
    <lineage>
        <taxon>Bacteria</taxon>
        <taxon>Pseudomonadati</taxon>
        <taxon>Pseudomonadota</taxon>
        <taxon>Gammaproteobacteria</taxon>
        <taxon>Chromatiales</taxon>
        <taxon>Chromatiaceae</taxon>
        <taxon>Thioflavicoccus</taxon>
    </lineage>
</organism>
<dbReference type="Proteomes" id="UP000010816">
    <property type="component" value="Chromosome"/>
</dbReference>
<feature type="region of interest" description="Disordered" evidence="1">
    <location>
        <begin position="171"/>
        <end position="198"/>
    </location>
</feature>
<protein>
    <recommendedName>
        <fullName evidence="5">DUF4381 domain-containing protein</fullName>
    </recommendedName>
</protein>
<dbReference type="RefSeq" id="WP_015280064.1">
    <property type="nucleotide sequence ID" value="NC_019940.1"/>
</dbReference>
<feature type="transmembrane region" description="Helical" evidence="2">
    <location>
        <begin position="30"/>
        <end position="47"/>
    </location>
</feature>
<dbReference type="AlphaFoldDB" id="L0GX85"/>
<sequence length="198" mass="21141">MAGPTLAPAATPLRDIHGIDGVPWWPPAPGWWVLAAALLLLALALRYRRPRGRRSWRLPVPTIGSWRHAAARELRALRRRAAGQSTKETAGELSELLRRIAMARIGRTACAGLTGQDWLDWLAANDPNGFDWARQGRLLLVAPYAPPASSAGDAATLATLTSLIDAATAWAEARPARRPTRNTGGNTGGNTGEGAAHV</sequence>
<evidence type="ECO:0000256" key="2">
    <source>
        <dbReference type="SAM" id="Phobius"/>
    </source>
</evidence>
<dbReference type="Pfam" id="PF14316">
    <property type="entry name" value="DUF4381"/>
    <property type="match status" value="1"/>
</dbReference>
<dbReference type="KEGG" id="tmb:Thimo_1116"/>
<reference evidence="3 4" key="1">
    <citation type="submission" date="2011-09" db="EMBL/GenBank/DDBJ databases">
        <title>Complete sequence of chromosome of Thioflavicoccus mobilis 8321.</title>
        <authorList>
            <consortium name="US DOE Joint Genome Institute"/>
            <person name="Lucas S."/>
            <person name="Han J."/>
            <person name="Lapidus A."/>
            <person name="Cheng J.-F."/>
            <person name="Goodwin L."/>
            <person name="Pitluck S."/>
            <person name="Peters L."/>
            <person name="Ovchinnikova G."/>
            <person name="Lu M."/>
            <person name="Detter J.C."/>
            <person name="Han C."/>
            <person name="Tapia R."/>
            <person name="Land M."/>
            <person name="Hauser L."/>
            <person name="Kyrpides N."/>
            <person name="Ivanova N."/>
            <person name="Pagani I."/>
            <person name="Vogl K."/>
            <person name="Liu Z."/>
            <person name="Imhoff J."/>
            <person name="Thiel V."/>
            <person name="Frigaard N.-U."/>
            <person name="Bryant D."/>
            <person name="Woyke T."/>
        </authorList>
    </citation>
    <scope>NUCLEOTIDE SEQUENCE [LARGE SCALE GENOMIC DNA]</scope>
    <source>
        <strain evidence="3 4">8321</strain>
    </source>
</reference>
<evidence type="ECO:0008006" key="5">
    <source>
        <dbReference type="Google" id="ProtNLM"/>
    </source>
</evidence>
<keyword evidence="2" id="KW-1133">Transmembrane helix</keyword>
<evidence type="ECO:0000313" key="3">
    <source>
        <dbReference type="EMBL" id="AGA89919.1"/>
    </source>
</evidence>
<dbReference type="eggNOG" id="ENOG5030I0T">
    <property type="taxonomic scope" value="Bacteria"/>
</dbReference>